<dbReference type="EMBL" id="JXLI01000005">
    <property type="protein sequence ID" value="KJY58166.1"/>
    <property type="molecule type" value="Genomic_DNA"/>
</dbReference>
<dbReference type="GO" id="GO:0005886">
    <property type="term" value="C:plasma membrane"/>
    <property type="evidence" value="ECO:0007669"/>
    <property type="project" value="UniProtKB-SubCell"/>
</dbReference>
<keyword evidence="8 12" id="KW-0443">Lipid metabolism</keyword>
<dbReference type="PROSITE" id="PS50035">
    <property type="entry name" value="PLD"/>
    <property type="match status" value="2"/>
</dbReference>
<dbReference type="PATRIC" id="fig|1218507.3.peg.363"/>
<dbReference type="CDD" id="cd09110">
    <property type="entry name" value="PLDc_CLS_1"/>
    <property type="match status" value="1"/>
</dbReference>
<dbReference type="Pfam" id="PF13091">
    <property type="entry name" value="PLDc_2"/>
    <property type="match status" value="2"/>
</dbReference>
<sequence>MILLRDIGRIIIITNTILAFYIVFHRRRSVSTTWAWLIILLVFPVLGMIIYGFFGRGISQENIFAINKQHHIGLRNVQKSITAAPKKISTSDTSNKAKMVIHFFDHDGESPLSKNNHVKLYTDGAIMFHDMMRDIKKAKQSVNVEFYTFYNDEIGNDFLDLLIQKAQEGVSVRLLYDAWGSMGATKAWFDQLRKAGGVVLPFITSRNMITRYRINYHLHRKIVVVDGKTSWTGGFNIGDQYLSRKKKFGYWRDSQVRIVGSASLLLQERFVMDWNASIQKENQVITFNTVLFPNLDENEIHPGDVATQIISDGPDRYNANMRNGIMRLMSLAKKRLWIQTPYLIPDDAMFATLQTIAMSGIDLRIMIPCKPDHPFIYRATQWYANELSRYGIKIYIYNKGFIHAKTIVVDDTFSTVGSMNQDYRSYDLNFEDVAVFYDKNFTSEVAQSFEDDMKDSSLLTPEDIAKQGRWLKILQSFSRMLSPIL</sequence>
<dbReference type="AlphaFoldDB" id="A0A0F4LKS2"/>
<dbReference type="GO" id="GO:0008808">
    <property type="term" value="F:cardiolipin synthase activity"/>
    <property type="evidence" value="ECO:0007669"/>
    <property type="project" value="UniProtKB-UniRule"/>
</dbReference>
<dbReference type="NCBIfam" id="TIGR04265">
    <property type="entry name" value="bac_cardiolipin"/>
    <property type="match status" value="1"/>
</dbReference>
<dbReference type="HOGENOM" id="CLU_038053_1_1_9"/>
<dbReference type="Pfam" id="PF13396">
    <property type="entry name" value="PLDc_N"/>
    <property type="match status" value="1"/>
</dbReference>
<evidence type="ECO:0000256" key="10">
    <source>
        <dbReference type="ARBA" id="ARBA00023209"/>
    </source>
</evidence>
<evidence type="ECO:0000256" key="2">
    <source>
        <dbReference type="ARBA" id="ARBA00022475"/>
    </source>
</evidence>
<protein>
    <recommendedName>
        <fullName evidence="12 13">Cardiolipin synthase</fullName>
        <shortName evidence="12">CL synthase</shortName>
        <ecNumber evidence="12 13">2.7.8.-</ecNumber>
    </recommendedName>
</protein>
<dbReference type="Gene3D" id="3.30.870.10">
    <property type="entry name" value="Endonuclease Chain A"/>
    <property type="match status" value="2"/>
</dbReference>
<evidence type="ECO:0000256" key="8">
    <source>
        <dbReference type="ARBA" id="ARBA00023098"/>
    </source>
</evidence>
<evidence type="ECO:0000256" key="5">
    <source>
        <dbReference type="ARBA" id="ARBA00022692"/>
    </source>
</evidence>
<evidence type="ECO:0000256" key="13">
    <source>
        <dbReference type="NCBIfam" id="TIGR04265"/>
    </source>
</evidence>
<feature type="active site" evidence="12">
    <location>
        <position position="403"/>
    </location>
</feature>
<comment type="subcellular location">
    <subcellularLocation>
        <location evidence="1 12">Cell membrane</location>
        <topology evidence="1 12">Multi-pass membrane protein</topology>
    </subcellularLocation>
</comment>
<organism evidence="15 16">
    <name type="scientific">Lactobacillus melliventris</name>
    <dbReference type="NCBI Taxonomy" id="1218507"/>
    <lineage>
        <taxon>Bacteria</taxon>
        <taxon>Bacillati</taxon>
        <taxon>Bacillota</taxon>
        <taxon>Bacilli</taxon>
        <taxon>Lactobacillales</taxon>
        <taxon>Lactobacillaceae</taxon>
        <taxon>Lactobacillus</taxon>
    </lineage>
</organism>
<dbReference type="Proteomes" id="UP000033531">
    <property type="component" value="Unassembled WGS sequence"/>
</dbReference>
<keyword evidence="9 12" id="KW-0472">Membrane</keyword>
<keyword evidence="6" id="KW-0677">Repeat</keyword>
<feature type="active site" evidence="12">
    <location>
        <position position="410"/>
    </location>
</feature>
<evidence type="ECO:0000256" key="7">
    <source>
        <dbReference type="ARBA" id="ARBA00022989"/>
    </source>
</evidence>
<comment type="function">
    <text evidence="12">Catalyzes the reversible phosphatidyl group transfer from one phosphatidylglycerol molecule to another to form cardiolipin (CL) (diphosphatidylglycerol) and glycerol.</text>
</comment>
<feature type="active site" evidence="12">
    <location>
        <position position="405"/>
    </location>
</feature>
<proteinExistence type="inferred from homology"/>
<evidence type="ECO:0000256" key="11">
    <source>
        <dbReference type="ARBA" id="ARBA00023264"/>
    </source>
</evidence>
<evidence type="ECO:0000259" key="14">
    <source>
        <dbReference type="PROSITE" id="PS50035"/>
    </source>
</evidence>
<comment type="similarity">
    <text evidence="12">Belongs to the phospholipase D family. Cardiolipin synthase subfamily.</text>
</comment>
<evidence type="ECO:0000256" key="3">
    <source>
        <dbReference type="ARBA" id="ARBA00022516"/>
    </source>
</evidence>
<comment type="catalytic activity">
    <reaction evidence="12">
        <text>2 a 1,2-diacyl-sn-glycero-3-phospho-(1'-sn-glycerol) = a cardiolipin + glycerol</text>
        <dbReference type="Rhea" id="RHEA:31451"/>
        <dbReference type="ChEBI" id="CHEBI:17754"/>
        <dbReference type="ChEBI" id="CHEBI:62237"/>
        <dbReference type="ChEBI" id="CHEBI:64716"/>
    </reaction>
</comment>
<evidence type="ECO:0000256" key="4">
    <source>
        <dbReference type="ARBA" id="ARBA00022679"/>
    </source>
</evidence>
<feature type="transmembrane region" description="Helical" evidence="12">
    <location>
        <begin position="6"/>
        <end position="24"/>
    </location>
</feature>
<feature type="active site" evidence="12">
    <location>
        <position position="226"/>
    </location>
</feature>
<gene>
    <name evidence="15" type="ORF">JF74_02020</name>
</gene>
<name>A0A0F4LKS2_9LACO</name>
<dbReference type="InterPro" id="IPR001736">
    <property type="entry name" value="PLipase_D/transphosphatidylase"/>
</dbReference>
<evidence type="ECO:0000313" key="15">
    <source>
        <dbReference type="EMBL" id="KJY58166.1"/>
    </source>
</evidence>
<dbReference type="InterPro" id="IPR022924">
    <property type="entry name" value="Cardiolipin_synthase"/>
</dbReference>
<keyword evidence="2 12" id="KW-1003">Cell membrane</keyword>
<keyword evidence="4 12" id="KW-0808">Transferase</keyword>
<dbReference type="PANTHER" id="PTHR21248">
    <property type="entry name" value="CARDIOLIPIN SYNTHASE"/>
    <property type="match status" value="1"/>
</dbReference>
<keyword evidence="10 12" id="KW-0594">Phospholipid biosynthesis</keyword>
<comment type="caution">
    <text evidence="15">The sequence shown here is derived from an EMBL/GenBank/DDBJ whole genome shotgun (WGS) entry which is preliminary data.</text>
</comment>
<dbReference type="CDD" id="cd09112">
    <property type="entry name" value="PLDc_CLS_2"/>
    <property type="match status" value="1"/>
</dbReference>
<keyword evidence="3 12" id="KW-0444">Lipid biosynthesis</keyword>
<evidence type="ECO:0000256" key="9">
    <source>
        <dbReference type="ARBA" id="ARBA00023136"/>
    </source>
</evidence>
<dbReference type="GO" id="GO:0032049">
    <property type="term" value="P:cardiolipin biosynthetic process"/>
    <property type="evidence" value="ECO:0007669"/>
    <property type="project" value="UniProtKB-UniRule"/>
</dbReference>
<keyword evidence="11 12" id="KW-1208">Phospholipid metabolism</keyword>
<dbReference type="OrthoDB" id="9762009at2"/>
<evidence type="ECO:0000256" key="6">
    <source>
        <dbReference type="ARBA" id="ARBA00022737"/>
    </source>
</evidence>
<dbReference type="STRING" id="1218507.JF74_02020"/>
<feature type="domain" description="PLD phosphodiesterase" evidence="14">
    <location>
        <begin position="398"/>
        <end position="425"/>
    </location>
</feature>
<dbReference type="SUPFAM" id="SSF56024">
    <property type="entry name" value="Phospholipase D/nuclease"/>
    <property type="match status" value="2"/>
</dbReference>
<evidence type="ECO:0000313" key="16">
    <source>
        <dbReference type="Proteomes" id="UP000033531"/>
    </source>
</evidence>
<dbReference type="InterPro" id="IPR030874">
    <property type="entry name" value="Cardiolipin_synth_Firmi"/>
</dbReference>
<reference evidence="15 16" key="1">
    <citation type="submission" date="2015-01" db="EMBL/GenBank/DDBJ databases">
        <title>Comparative genomics of the lactic acid bacteria isolated from the honey bee gut.</title>
        <authorList>
            <person name="Ellegaard K.M."/>
            <person name="Tamarit D."/>
            <person name="Javelind E."/>
            <person name="Olofsson T."/>
            <person name="Andersson S.G."/>
            <person name="Vasquez A."/>
        </authorList>
    </citation>
    <scope>NUCLEOTIDE SEQUENCE [LARGE SCALE GENOMIC DNA]</scope>
    <source>
        <strain evidence="15 16">Hma8</strain>
    </source>
</reference>
<dbReference type="PANTHER" id="PTHR21248:SF22">
    <property type="entry name" value="PHOSPHOLIPASE D"/>
    <property type="match status" value="1"/>
</dbReference>
<accession>A0A0F4LKS2</accession>
<feature type="active site" evidence="12">
    <location>
        <position position="219"/>
    </location>
</feature>
<feature type="domain" description="PLD phosphodiesterase" evidence="14">
    <location>
        <begin position="214"/>
        <end position="241"/>
    </location>
</feature>
<keyword evidence="7 12" id="KW-1133">Transmembrane helix</keyword>
<feature type="active site" evidence="12">
    <location>
        <position position="221"/>
    </location>
</feature>
<dbReference type="SMART" id="SM00155">
    <property type="entry name" value="PLDc"/>
    <property type="match status" value="2"/>
</dbReference>
<evidence type="ECO:0000256" key="1">
    <source>
        <dbReference type="ARBA" id="ARBA00004651"/>
    </source>
</evidence>
<dbReference type="InterPro" id="IPR025202">
    <property type="entry name" value="PLD-like_dom"/>
</dbReference>
<feature type="transmembrane region" description="Helical" evidence="12">
    <location>
        <begin position="36"/>
        <end position="54"/>
    </location>
</feature>
<evidence type="ECO:0000256" key="12">
    <source>
        <dbReference type="HAMAP-Rule" id="MF_01916"/>
    </source>
</evidence>
<keyword evidence="5 12" id="KW-0812">Transmembrane</keyword>
<dbReference type="EC" id="2.7.8.-" evidence="12 13"/>
<dbReference type="HAMAP" id="MF_01916">
    <property type="entry name" value="Cardiolipin_synth_Cls"/>
    <property type="match status" value="1"/>
</dbReference>
<dbReference type="InterPro" id="IPR027379">
    <property type="entry name" value="CLS_N"/>
</dbReference>